<evidence type="ECO:0000313" key="2">
    <source>
        <dbReference type="EMBL" id="CAI9915723.1"/>
    </source>
</evidence>
<gene>
    <name evidence="2" type="ORF">HINF_LOCUS3368</name>
    <name evidence="3" type="ORF">HINF_LOCUS65012</name>
</gene>
<dbReference type="Proteomes" id="UP001642409">
    <property type="component" value="Unassembled WGS sequence"/>
</dbReference>
<evidence type="ECO:0000256" key="1">
    <source>
        <dbReference type="SAM" id="Coils"/>
    </source>
</evidence>
<protein>
    <submittedName>
        <fullName evidence="3">Hypothetical_protein</fullName>
    </submittedName>
</protein>
<reference evidence="2" key="1">
    <citation type="submission" date="2023-06" db="EMBL/GenBank/DDBJ databases">
        <authorList>
            <person name="Kurt Z."/>
        </authorList>
    </citation>
    <scope>NUCLEOTIDE SEQUENCE</scope>
</reference>
<evidence type="ECO:0000313" key="3">
    <source>
        <dbReference type="EMBL" id="CAL6089816.1"/>
    </source>
</evidence>
<sequence length="213" mass="24489">MLVSSVNLSESQLFEFCAIPEPFQVPQLLNTAQLSEKLRLIQQTSPSQQFQQLAAFLQQIQSFKKQLDISFQKLNAQIQSQNAQMQSLQHTFEQVQSVLSQIPPFDLTLLSDLQNNIQKLQQSQFSAQNLHQQVFTKHESLINEQMQLQKQKEKLKTELKMKQKKLKDGIELGKQDGELKVLLKQAVELENAKNKLDSDIQNLKDVLTEMGKL</sequence>
<dbReference type="EMBL" id="CATOUU010000076">
    <property type="protein sequence ID" value="CAI9915723.1"/>
    <property type="molecule type" value="Genomic_DNA"/>
</dbReference>
<reference evidence="3 4" key="2">
    <citation type="submission" date="2024-07" db="EMBL/GenBank/DDBJ databases">
        <authorList>
            <person name="Akdeniz Z."/>
        </authorList>
    </citation>
    <scope>NUCLEOTIDE SEQUENCE [LARGE SCALE GENOMIC DNA]</scope>
</reference>
<keyword evidence="1" id="KW-0175">Coiled coil</keyword>
<comment type="caution">
    <text evidence="2">The sequence shown here is derived from an EMBL/GenBank/DDBJ whole genome shotgun (WGS) entry which is preliminary data.</text>
</comment>
<keyword evidence="4" id="KW-1185">Reference proteome</keyword>
<organism evidence="2">
    <name type="scientific">Hexamita inflata</name>
    <dbReference type="NCBI Taxonomy" id="28002"/>
    <lineage>
        <taxon>Eukaryota</taxon>
        <taxon>Metamonada</taxon>
        <taxon>Diplomonadida</taxon>
        <taxon>Hexamitidae</taxon>
        <taxon>Hexamitinae</taxon>
        <taxon>Hexamita</taxon>
    </lineage>
</organism>
<name>A0AA86NAP0_9EUKA</name>
<accession>A0AA86NAP0</accession>
<dbReference type="EMBL" id="CAXDID020000422">
    <property type="protein sequence ID" value="CAL6089816.1"/>
    <property type="molecule type" value="Genomic_DNA"/>
</dbReference>
<evidence type="ECO:0000313" key="4">
    <source>
        <dbReference type="Proteomes" id="UP001642409"/>
    </source>
</evidence>
<feature type="coiled-coil region" evidence="1">
    <location>
        <begin position="64"/>
        <end position="209"/>
    </location>
</feature>
<dbReference type="AlphaFoldDB" id="A0AA86NAP0"/>
<proteinExistence type="predicted"/>